<feature type="region of interest" description="Disordered" evidence="1">
    <location>
        <begin position="37"/>
        <end position="85"/>
    </location>
</feature>
<dbReference type="AlphaFoldDB" id="A0A834SGC4"/>
<name>A0A834SGC4_9FABA</name>
<evidence type="ECO:0000256" key="1">
    <source>
        <dbReference type="SAM" id="MobiDB-lite"/>
    </source>
</evidence>
<comment type="caution">
    <text evidence="2">The sequence shown here is derived from an EMBL/GenBank/DDBJ whole genome shotgun (WGS) entry which is preliminary data.</text>
</comment>
<protein>
    <submittedName>
        <fullName evidence="2">Uncharacterized protein</fullName>
    </submittedName>
</protein>
<evidence type="ECO:0000313" key="2">
    <source>
        <dbReference type="EMBL" id="KAF7803950.1"/>
    </source>
</evidence>
<proteinExistence type="predicted"/>
<sequence>MVDNNTAQRILKKEERRKEAAPTILEDVRRTIEIRIRRSRGGGGSGSSTYNLKKKDRDDGECDEGDYNQKANGPETDKRLESNRKNLPFGYLGVGDCEDYWTTGVYCMKQTN</sequence>
<evidence type="ECO:0000313" key="3">
    <source>
        <dbReference type="Proteomes" id="UP000634136"/>
    </source>
</evidence>
<organism evidence="2 3">
    <name type="scientific">Senna tora</name>
    <dbReference type="NCBI Taxonomy" id="362788"/>
    <lineage>
        <taxon>Eukaryota</taxon>
        <taxon>Viridiplantae</taxon>
        <taxon>Streptophyta</taxon>
        <taxon>Embryophyta</taxon>
        <taxon>Tracheophyta</taxon>
        <taxon>Spermatophyta</taxon>
        <taxon>Magnoliopsida</taxon>
        <taxon>eudicotyledons</taxon>
        <taxon>Gunneridae</taxon>
        <taxon>Pentapetalae</taxon>
        <taxon>rosids</taxon>
        <taxon>fabids</taxon>
        <taxon>Fabales</taxon>
        <taxon>Fabaceae</taxon>
        <taxon>Caesalpinioideae</taxon>
        <taxon>Cassia clade</taxon>
        <taxon>Senna</taxon>
    </lineage>
</organism>
<gene>
    <name evidence="2" type="ORF">G2W53_043061</name>
</gene>
<keyword evidence="3" id="KW-1185">Reference proteome</keyword>
<accession>A0A834SGC4</accession>
<reference evidence="2" key="1">
    <citation type="submission" date="2020-09" db="EMBL/GenBank/DDBJ databases">
        <title>Genome-Enabled Discovery of Anthraquinone Biosynthesis in Senna tora.</title>
        <authorList>
            <person name="Kang S.-H."/>
            <person name="Pandey R.P."/>
            <person name="Lee C.-M."/>
            <person name="Sim J.-S."/>
            <person name="Jeong J.-T."/>
            <person name="Choi B.-S."/>
            <person name="Jung M."/>
            <person name="Ginzburg D."/>
            <person name="Zhao K."/>
            <person name="Won S.Y."/>
            <person name="Oh T.-J."/>
            <person name="Yu Y."/>
            <person name="Kim N.-H."/>
            <person name="Lee O.R."/>
            <person name="Lee T.-H."/>
            <person name="Bashyal P."/>
            <person name="Kim T.-S."/>
            <person name="Lee W.-H."/>
            <person name="Kawkins C."/>
            <person name="Kim C.-K."/>
            <person name="Kim J.S."/>
            <person name="Ahn B.O."/>
            <person name="Rhee S.Y."/>
            <person name="Sohng J.K."/>
        </authorList>
    </citation>
    <scope>NUCLEOTIDE SEQUENCE</scope>
    <source>
        <tissue evidence="2">Leaf</tissue>
    </source>
</reference>
<dbReference type="Proteomes" id="UP000634136">
    <property type="component" value="Unassembled WGS sequence"/>
</dbReference>
<feature type="compositionally biased region" description="Basic and acidic residues" evidence="1">
    <location>
        <begin position="75"/>
        <end position="84"/>
    </location>
</feature>
<dbReference type="EMBL" id="JAAIUW010000013">
    <property type="protein sequence ID" value="KAF7803950.1"/>
    <property type="molecule type" value="Genomic_DNA"/>
</dbReference>